<dbReference type="AlphaFoldDB" id="A0AAD7XEG6"/>
<name>A0AAD7XEG6_9APHY</name>
<proteinExistence type="predicted"/>
<reference evidence="2" key="1">
    <citation type="submission" date="2022-11" db="EMBL/GenBank/DDBJ databases">
        <title>Genome Sequence of Cubamyces cubensis.</title>
        <authorList>
            <person name="Buettner E."/>
        </authorList>
    </citation>
    <scope>NUCLEOTIDE SEQUENCE</scope>
    <source>
        <strain evidence="2">MPL-01</strain>
    </source>
</reference>
<accession>A0AAD7XEG6</accession>
<gene>
    <name evidence="2" type="ORF">ONZ51_g2503</name>
</gene>
<sequence length="309" mass="33390">MLGNSVFPGLHNVAGRTHAMGKQKGCWTVPVQSIINNNIIKGNIMRKLKSSKTKSTHFIRGSLPPEARDIRNALYPSQAVSRPPTLQEKLAAFIKIKKIPDILRARLRAVPDPPFSTVRAWAAAVGVGVQDIAKALDELFVAAEVGPVSARVPDEALPGAATAMPIICAHNAQAASPREEGQVAEGPYCYEYAEDDGDDTDGATVYSEAHHWQYSATKTVEDAASPGPSGWLESVPPSVSYHPDVPHNHSVNHPASVDTGYYAGGPFPFTGHPEVIEAHWREPLHSQMPSPSAYSPRTYDVSEFNPEGY</sequence>
<comment type="caution">
    <text evidence="2">The sequence shown here is derived from an EMBL/GenBank/DDBJ whole genome shotgun (WGS) entry which is preliminary data.</text>
</comment>
<evidence type="ECO:0000313" key="3">
    <source>
        <dbReference type="Proteomes" id="UP001215151"/>
    </source>
</evidence>
<feature type="region of interest" description="Disordered" evidence="1">
    <location>
        <begin position="286"/>
        <end position="309"/>
    </location>
</feature>
<organism evidence="2 3">
    <name type="scientific">Trametes cubensis</name>
    <dbReference type="NCBI Taxonomy" id="1111947"/>
    <lineage>
        <taxon>Eukaryota</taxon>
        <taxon>Fungi</taxon>
        <taxon>Dikarya</taxon>
        <taxon>Basidiomycota</taxon>
        <taxon>Agaricomycotina</taxon>
        <taxon>Agaricomycetes</taxon>
        <taxon>Polyporales</taxon>
        <taxon>Polyporaceae</taxon>
        <taxon>Trametes</taxon>
    </lineage>
</organism>
<keyword evidence="3" id="KW-1185">Reference proteome</keyword>
<evidence type="ECO:0000256" key="1">
    <source>
        <dbReference type="SAM" id="MobiDB-lite"/>
    </source>
</evidence>
<evidence type="ECO:0000313" key="2">
    <source>
        <dbReference type="EMBL" id="KAJ8490161.1"/>
    </source>
</evidence>
<protein>
    <submittedName>
        <fullName evidence="2">Uncharacterized protein</fullName>
    </submittedName>
</protein>
<dbReference type="Proteomes" id="UP001215151">
    <property type="component" value="Unassembled WGS sequence"/>
</dbReference>
<dbReference type="EMBL" id="JAPEVG010000039">
    <property type="protein sequence ID" value="KAJ8490161.1"/>
    <property type="molecule type" value="Genomic_DNA"/>
</dbReference>